<evidence type="ECO:0000256" key="2">
    <source>
        <dbReference type="SAM" id="SignalP"/>
    </source>
</evidence>
<accession>A0ABT1NAY3</accession>
<name>A0ABT1NAY3_9FIRM</name>
<reference evidence="3 4" key="1">
    <citation type="submission" date="2021-10" db="EMBL/GenBank/DDBJ databases">
        <title>Lutispora strain m25 sp. nov., a thermophilic, non-spore-forming bacterium isolated from a lab-scale methanogenic bioreactor digesting anaerobic sludge.</title>
        <authorList>
            <person name="El Houari A."/>
            <person name="Mcdonald J."/>
        </authorList>
    </citation>
    <scope>NUCLEOTIDE SEQUENCE [LARGE SCALE GENOMIC DNA]</scope>
    <source>
        <strain evidence="4">m25</strain>
    </source>
</reference>
<organism evidence="3 4">
    <name type="scientific">Lutispora saccharofermentans</name>
    <dbReference type="NCBI Taxonomy" id="3024236"/>
    <lineage>
        <taxon>Bacteria</taxon>
        <taxon>Bacillati</taxon>
        <taxon>Bacillota</taxon>
        <taxon>Clostridia</taxon>
        <taxon>Lutisporales</taxon>
        <taxon>Lutisporaceae</taxon>
        <taxon>Lutispora</taxon>
    </lineage>
</organism>
<dbReference type="PROSITE" id="PS51257">
    <property type="entry name" value="PROKAR_LIPOPROTEIN"/>
    <property type="match status" value="1"/>
</dbReference>
<keyword evidence="4" id="KW-1185">Reference proteome</keyword>
<feature type="signal peptide" evidence="2">
    <location>
        <begin position="1"/>
        <end position="18"/>
    </location>
</feature>
<dbReference type="PANTHER" id="PTHR30006">
    <property type="entry name" value="THIAMINE-BINDING PERIPLASMIC PROTEIN-RELATED"/>
    <property type="match status" value="1"/>
</dbReference>
<comment type="caution">
    <text evidence="3">The sequence shown here is derived from an EMBL/GenBank/DDBJ whole genome shotgun (WGS) entry which is preliminary data.</text>
</comment>
<dbReference type="Proteomes" id="UP001651880">
    <property type="component" value="Unassembled WGS sequence"/>
</dbReference>
<evidence type="ECO:0000313" key="3">
    <source>
        <dbReference type="EMBL" id="MCQ1528410.1"/>
    </source>
</evidence>
<dbReference type="RefSeq" id="WP_255225890.1">
    <property type="nucleotide sequence ID" value="NZ_JAJEKE010000001.1"/>
</dbReference>
<proteinExistence type="predicted"/>
<feature type="chain" id="PRO_5047096890" evidence="2">
    <location>
        <begin position="19"/>
        <end position="465"/>
    </location>
</feature>
<dbReference type="PANTHER" id="PTHR30006:SF2">
    <property type="entry name" value="ABC TRANSPORTER SUBSTRATE-BINDING PROTEIN"/>
    <property type="match status" value="1"/>
</dbReference>
<dbReference type="SUPFAM" id="SSF53850">
    <property type="entry name" value="Periplasmic binding protein-like II"/>
    <property type="match status" value="1"/>
</dbReference>
<evidence type="ECO:0000313" key="4">
    <source>
        <dbReference type="Proteomes" id="UP001651880"/>
    </source>
</evidence>
<gene>
    <name evidence="3" type="ORF">LJD61_02450</name>
</gene>
<protein>
    <submittedName>
        <fullName evidence="3">Extracellular solute-binding protein</fullName>
    </submittedName>
</protein>
<sequence length="465" mass="54370">MKKIVALFIAAAFAALTAACSPANKMAGASGEVVSPEPKENKQELTILYRPRDKNSTIKDSEFNRRYIKQFEEQFGVKVRFVAPAGANNIEDIKKAFASKLYAKDGPELIFYDRTFFLLDQLTKQGALVNAKGRIPNMDKMYDSLLKDDMYYIPVGIHYDSIALNNEKLDELAIKQIPLDWTKKDFRQIWDKWLDKSPRFFIFDEYDELTEMYFRDLNYYDSESNKVLMNTPEMKEAIKNMRNEIFSGSYKLNQGYTYENYYNMFREPQSEEYQNVLKIIWSEEYRRDRLKDVHFGDLTNLLRASEIHNAMSKGLTVLPEQADKKAVLKSYGFAINKNGKNLELAYEFINGILSNETQMDMLNEVYERYNFYPVNKEIEKDIKNYPTEKGLNEKALEVMDYALNQLKSGELILDADFNRNEKNKLYGLALYNTFKPVFSDKTYSEEELSQELQKVEDELNLRVSE</sequence>
<keyword evidence="1 2" id="KW-0732">Signal</keyword>
<evidence type="ECO:0000256" key="1">
    <source>
        <dbReference type="ARBA" id="ARBA00022729"/>
    </source>
</evidence>
<dbReference type="Gene3D" id="3.40.190.10">
    <property type="entry name" value="Periplasmic binding protein-like II"/>
    <property type="match status" value="1"/>
</dbReference>
<dbReference type="EMBL" id="JAJEKE010000001">
    <property type="protein sequence ID" value="MCQ1528410.1"/>
    <property type="molecule type" value="Genomic_DNA"/>
</dbReference>